<protein>
    <submittedName>
        <fullName evidence="1">Uncharacterized protein</fullName>
    </submittedName>
</protein>
<organism evidence="1 2">
    <name type="scientific">Armillaria solidipes</name>
    <dbReference type="NCBI Taxonomy" id="1076256"/>
    <lineage>
        <taxon>Eukaryota</taxon>
        <taxon>Fungi</taxon>
        <taxon>Dikarya</taxon>
        <taxon>Basidiomycota</taxon>
        <taxon>Agaricomycotina</taxon>
        <taxon>Agaricomycetes</taxon>
        <taxon>Agaricomycetidae</taxon>
        <taxon>Agaricales</taxon>
        <taxon>Marasmiineae</taxon>
        <taxon>Physalacriaceae</taxon>
        <taxon>Armillaria</taxon>
    </lineage>
</organism>
<dbReference type="Proteomes" id="UP000218334">
    <property type="component" value="Unassembled WGS sequence"/>
</dbReference>
<dbReference type="AlphaFoldDB" id="A0A2H3C328"/>
<keyword evidence="2" id="KW-1185">Reference proteome</keyword>
<reference evidence="2" key="1">
    <citation type="journal article" date="2017" name="Nat. Ecol. Evol.">
        <title>Genome expansion and lineage-specific genetic innovations in the forest pathogenic fungi Armillaria.</title>
        <authorList>
            <person name="Sipos G."/>
            <person name="Prasanna A.N."/>
            <person name="Walter M.C."/>
            <person name="O'Connor E."/>
            <person name="Balint B."/>
            <person name="Krizsan K."/>
            <person name="Kiss B."/>
            <person name="Hess J."/>
            <person name="Varga T."/>
            <person name="Slot J."/>
            <person name="Riley R."/>
            <person name="Boka B."/>
            <person name="Rigling D."/>
            <person name="Barry K."/>
            <person name="Lee J."/>
            <person name="Mihaltcheva S."/>
            <person name="LaButti K."/>
            <person name="Lipzen A."/>
            <person name="Waldron R."/>
            <person name="Moloney N.M."/>
            <person name="Sperisen C."/>
            <person name="Kredics L."/>
            <person name="Vagvoelgyi C."/>
            <person name="Patrignani A."/>
            <person name="Fitzpatrick D."/>
            <person name="Nagy I."/>
            <person name="Doyle S."/>
            <person name="Anderson J.B."/>
            <person name="Grigoriev I.V."/>
            <person name="Gueldener U."/>
            <person name="Muensterkoetter M."/>
            <person name="Nagy L.G."/>
        </authorList>
    </citation>
    <scope>NUCLEOTIDE SEQUENCE [LARGE SCALE GENOMIC DNA]</scope>
    <source>
        <strain evidence="2">28-4</strain>
    </source>
</reference>
<sequence length="244" mass="24406">MATSKEEADGTIISSTLENGGVVKAAPIGVAVKGGVGIAGRGVGEDSGIGLKDDSAKTGQASGEGEGFWRSWFAGGASSMLAPVRSLSEEGMPFGRIRAGILSRASGTIAASRAETDCVIISSTLKSGGIEKETRQYQSVWPFSIGKEIVEGLGSGSLRRASTTMTASCVKTVGAIVSSILENGGAEKTVPTGVAIEWMGSGSLGGASAAIAMSWGKTVATIVSGTLKNGGEETMGPVGAVSDR</sequence>
<evidence type="ECO:0000313" key="2">
    <source>
        <dbReference type="Proteomes" id="UP000218334"/>
    </source>
</evidence>
<proteinExistence type="predicted"/>
<accession>A0A2H3C328</accession>
<gene>
    <name evidence="1" type="ORF">ARMSODRAFT_974467</name>
</gene>
<name>A0A2H3C328_9AGAR</name>
<dbReference type="EMBL" id="KZ293426">
    <property type="protein sequence ID" value="PBK70543.1"/>
    <property type="molecule type" value="Genomic_DNA"/>
</dbReference>
<evidence type="ECO:0000313" key="1">
    <source>
        <dbReference type="EMBL" id="PBK70543.1"/>
    </source>
</evidence>